<protein>
    <submittedName>
        <fullName evidence="2">Uncharacterized protein</fullName>
    </submittedName>
</protein>
<keyword evidence="1" id="KW-0812">Transmembrane</keyword>
<proteinExistence type="predicted"/>
<dbReference type="EMBL" id="HACM01001752">
    <property type="protein sequence ID" value="CRZ02194.1"/>
    <property type="molecule type" value="Transcribed_RNA"/>
</dbReference>
<feature type="transmembrane region" description="Helical" evidence="1">
    <location>
        <begin position="50"/>
        <end position="71"/>
    </location>
</feature>
<dbReference type="AlphaFoldDB" id="A0A0H5R2S0"/>
<name>A0A0H5R2S0_9EUKA</name>
<reference evidence="2" key="1">
    <citation type="submission" date="2015-04" db="EMBL/GenBank/DDBJ databases">
        <title>The genome sequence of the plant pathogenic Rhizarian Plasmodiophora brassicae reveals insights in its biotrophic life cycle and the origin of chitin synthesis.</title>
        <authorList>
            <person name="Schwelm A."/>
            <person name="Fogelqvist J."/>
            <person name="Knaust A."/>
            <person name="Julke S."/>
            <person name="Lilja T."/>
            <person name="Dhandapani V."/>
            <person name="Bonilla-Rosso G."/>
            <person name="Karlsson M."/>
            <person name="Shevchenko A."/>
            <person name="Choi S.R."/>
            <person name="Kim H.G."/>
            <person name="Park J.Y."/>
            <person name="Lim Y.P."/>
            <person name="Ludwig-Muller J."/>
            <person name="Dixelius C."/>
        </authorList>
    </citation>
    <scope>NUCLEOTIDE SEQUENCE</scope>
    <source>
        <tissue evidence="2">Potato root galls</tissue>
    </source>
</reference>
<keyword evidence="1" id="KW-0472">Membrane</keyword>
<feature type="transmembrane region" description="Helical" evidence="1">
    <location>
        <begin position="18"/>
        <end position="38"/>
    </location>
</feature>
<sequence>TAWICASVTFLTSADTFVLVWMSFMFIFPSLIAIPFLFDPAYRTTFNIGTFLGLNFILANVALIAAVNSGYIASSGVLYSAPFIPLCLFSVLLVITTLMMIVLVYLAQPVLMSSYDMASHSPTRPAGMRLPTHSIPVSFPEL</sequence>
<evidence type="ECO:0000256" key="1">
    <source>
        <dbReference type="SAM" id="Phobius"/>
    </source>
</evidence>
<keyword evidence="1" id="KW-1133">Transmembrane helix</keyword>
<feature type="transmembrane region" description="Helical" evidence="1">
    <location>
        <begin position="83"/>
        <end position="107"/>
    </location>
</feature>
<evidence type="ECO:0000313" key="2">
    <source>
        <dbReference type="EMBL" id="CRZ02194.1"/>
    </source>
</evidence>
<feature type="non-terminal residue" evidence="2">
    <location>
        <position position="1"/>
    </location>
</feature>
<accession>A0A0H5R2S0</accession>
<organism evidence="2">
    <name type="scientific">Spongospora subterranea</name>
    <dbReference type="NCBI Taxonomy" id="70186"/>
    <lineage>
        <taxon>Eukaryota</taxon>
        <taxon>Sar</taxon>
        <taxon>Rhizaria</taxon>
        <taxon>Endomyxa</taxon>
        <taxon>Phytomyxea</taxon>
        <taxon>Plasmodiophorida</taxon>
        <taxon>Plasmodiophoridae</taxon>
        <taxon>Spongospora</taxon>
    </lineage>
</organism>